<dbReference type="Gene3D" id="3.40.50.11820">
    <property type="match status" value="1"/>
</dbReference>
<keyword evidence="7" id="KW-1133">Transmembrane helix</keyword>
<dbReference type="InterPro" id="IPR043149">
    <property type="entry name" value="TagF_N"/>
</dbReference>
<proteinExistence type="inferred from homology"/>
<dbReference type="InterPro" id="IPR007554">
    <property type="entry name" value="Glycerophosphate_synth"/>
</dbReference>
<evidence type="ECO:0000256" key="1">
    <source>
        <dbReference type="ARBA" id="ARBA00004202"/>
    </source>
</evidence>
<evidence type="ECO:0000256" key="5">
    <source>
        <dbReference type="ARBA" id="ARBA00022944"/>
    </source>
</evidence>
<dbReference type="PANTHER" id="PTHR37316:SF2">
    <property type="entry name" value="TEICHOIC ACID RIBITOL-PHOSPHATE POLYMERASE TARK"/>
    <property type="match status" value="1"/>
</dbReference>
<evidence type="ECO:0000256" key="6">
    <source>
        <dbReference type="ARBA" id="ARBA00023136"/>
    </source>
</evidence>
<comment type="subcellular location">
    <subcellularLocation>
        <location evidence="1">Cell membrane</location>
        <topology evidence="1">Peripheral membrane protein</topology>
    </subcellularLocation>
</comment>
<gene>
    <name evidence="8" type="ORF">KIS1582_1196</name>
</gene>
<protein>
    <submittedName>
        <fullName evidence="8">Putative polyribitolphosphotransferase</fullName>
    </submittedName>
</protein>
<evidence type="ECO:0000313" key="8">
    <source>
        <dbReference type="EMBL" id="KAF0824994.1"/>
    </source>
</evidence>
<sequence length="402" mass="47245">MLAKRKKGRIYAVNLKMAPTLVVKYIIQVSFFLFSVLCPVNKNKVTFASYRSIDLEGNLLNIHREFTKRNQDFRFNFLFKKFNSSFSGKLNYFLHMIKASHALATSRYFIIDDFYFPVYVIKLREGTEVIQLWHAAGAFKKFGLSTLDKPFGPSREYLQHVKIHSNYSRVYVTSANIIPHYAEAFNMPEERIYPLGLPRTDYFFRNGEEVKVKQKFNTLFPEHRGKKLILFAPTFRGSSHYQSKYNIPIDIGILKEKIGNEYLFLIHLHPYMKSGIRIHKNDEDFACHVDGQFTIEELLSLADILVTDYSSIIFDYSLLCRPMVFFAADLEEYRQERDFYYEYESFIPGPLVKDTNSLANIIKQGDFDLKPVSDFREYFFDHLDGKASERIVNHLLSKRQIR</sequence>
<keyword evidence="5" id="KW-0777">Teichoic acid biosynthesis</keyword>
<evidence type="ECO:0000256" key="7">
    <source>
        <dbReference type="SAM" id="Phobius"/>
    </source>
</evidence>
<keyword evidence="4 8" id="KW-0808">Transferase</keyword>
<dbReference type="GO" id="GO:0019350">
    <property type="term" value="P:teichoic acid biosynthetic process"/>
    <property type="evidence" value="ECO:0007669"/>
    <property type="project" value="UniProtKB-KW"/>
</dbReference>
<dbReference type="Pfam" id="PF04464">
    <property type="entry name" value="Glyphos_transf"/>
    <property type="match status" value="1"/>
</dbReference>
<evidence type="ECO:0000256" key="2">
    <source>
        <dbReference type="ARBA" id="ARBA00010488"/>
    </source>
</evidence>
<dbReference type="SUPFAM" id="SSF53756">
    <property type="entry name" value="UDP-Glycosyltransferase/glycogen phosphorylase"/>
    <property type="match status" value="1"/>
</dbReference>
<evidence type="ECO:0000256" key="3">
    <source>
        <dbReference type="ARBA" id="ARBA00022475"/>
    </source>
</evidence>
<accession>A0A800NBS8</accession>
<feature type="transmembrane region" description="Helical" evidence="7">
    <location>
        <begin position="21"/>
        <end position="37"/>
    </location>
</feature>
<dbReference type="EMBL" id="VDEM01000008">
    <property type="protein sequence ID" value="KAF0824994.1"/>
    <property type="molecule type" value="Genomic_DNA"/>
</dbReference>
<dbReference type="PANTHER" id="PTHR37316">
    <property type="entry name" value="TEICHOIC ACID GLYCEROL-PHOSPHATE PRIMASE"/>
    <property type="match status" value="1"/>
</dbReference>
<reference evidence="8 9" key="1">
    <citation type="journal article" date="2020" name="G3 (Bethesda)">
        <title>Whole Genome Sequencing and Comparative Genomics of Two Nematicidal Bacillus Strains Reveals a Wide Range of Possible Virulence Factors.</title>
        <authorList>
            <person name="Susic N."/>
            <person name="Janezic S."/>
            <person name="Rupnik M."/>
            <person name="Geric Stare B."/>
        </authorList>
    </citation>
    <scope>NUCLEOTIDE SEQUENCE [LARGE SCALE GENOMIC DNA]</scope>
    <source>
        <strain evidence="8 9">I-1582</strain>
    </source>
</reference>
<dbReference type="RefSeq" id="WP_335454881.1">
    <property type="nucleotide sequence ID" value="NZ_JBALQO010000062.1"/>
</dbReference>
<dbReference type="Proteomes" id="UP000465778">
    <property type="component" value="Unassembled WGS sequence"/>
</dbReference>
<comment type="caution">
    <text evidence="8">The sequence shown here is derived from an EMBL/GenBank/DDBJ whole genome shotgun (WGS) entry which is preliminary data.</text>
</comment>
<name>A0A800NBS8_CYTFI</name>
<evidence type="ECO:0000256" key="4">
    <source>
        <dbReference type="ARBA" id="ARBA00022679"/>
    </source>
</evidence>
<dbReference type="GO" id="GO:0047355">
    <property type="term" value="F:CDP-glycerol glycerophosphotransferase activity"/>
    <property type="evidence" value="ECO:0007669"/>
    <property type="project" value="InterPro"/>
</dbReference>
<keyword evidence="3" id="KW-1003">Cell membrane</keyword>
<comment type="similarity">
    <text evidence="2">Belongs to the CDP-glycerol glycerophosphotransferase family.</text>
</comment>
<evidence type="ECO:0000313" key="9">
    <source>
        <dbReference type="Proteomes" id="UP000465778"/>
    </source>
</evidence>
<organism evidence="8 9">
    <name type="scientific">Cytobacillus firmus</name>
    <name type="common">Bacillus firmus</name>
    <dbReference type="NCBI Taxonomy" id="1399"/>
    <lineage>
        <taxon>Bacteria</taxon>
        <taxon>Bacillati</taxon>
        <taxon>Bacillota</taxon>
        <taxon>Bacilli</taxon>
        <taxon>Bacillales</taxon>
        <taxon>Bacillaceae</taxon>
        <taxon>Cytobacillus</taxon>
    </lineage>
</organism>
<dbReference type="AlphaFoldDB" id="A0A800NBS8"/>
<keyword evidence="7" id="KW-0812">Transmembrane</keyword>
<dbReference type="GO" id="GO:0005886">
    <property type="term" value="C:plasma membrane"/>
    <property type="evidence" value="ECO:0007669"/>
    <property type="project" value="UniProtKB-SubCell"/>
</dbReference>
<dbReference type="InterPro" id="IPR051612">
    <property type="entry name" value="Teichoic_Acid_Biosynth"/>
</dbReference>
<dbReference type="InterPro" id="IPR043148">
    <property type="entry name" value="TagF_C"/>
</dbReference>
<dbReference type="Gene3D" id="3.40.50.12580">
    <property type="match status" value="1"/>
</dbReference>
<keyword evidence="6 7" id="KW-0472">Membrane</keyword>